<proteinExistence type="predicted"/>
<dbReference type="AlphaFoldDB" id="A0A395TCS8"/>
<reference evidence="1 2" key="1">
    <citation type="journal article" date="2017" name="Emerg. Infect. Dis.">
        <title>Carbapenemase VCC-1-Producing Vibrio cholerae in Coastal Waters of Germany.</title>
        <authorList>
            <person name="Hammerl J.A."/>
            <person name="Jackel C."/>
            <person name="Bortolaia V."/>
            <person name="Schwartz K."/>
            <person name="Bier N."/>
            <person name="Hendriksen R.S."/>
            <person name="Guerra B."/>
            <person name="Strauch E."/>
        </authorList>
    </citation>
    <scope>NUCLEOTIDE SEQUENCE [LARGE SCALE GENOMIC DNA]</scope>
    <source>
        <strain evidence="1 2">VN-2825</strain>
    </source>
</reference>
<dbReference type="EMBL" id="MCBA01000209">
    <property type="protein sequence ID" value="RGP82326.1"/>
    <property type="molecule type" value="Genomic_DNA"/>
</dbReference>
<gene>
    <name evidence="1" type="ORF">BC353_18240</name>
</gene>
<protein>
    <submittedName>
        <fullName evidence="1">Uncharacterized protein</fullName>
    </submittedName>
</protein>
<evidence type="ECO:0000313" key="2">
    <source>
        <dbReference type="Proteomes" id="UP000266701"/>
    </source>
</evidence>
<comment type="caution">
    <text evidence="1">The sequence shown here is derived from an EMBL/GenBank/DDBJ whole genome shotgun (WGS) entry which is preliminary data.</text>
</comment>
<dbReference type="RefSeq" id="WP_118090339.1">
    <property type="nucleotide sequence ID" value="NZ_VSHG01000073.1"/>
</dbReference>
<sequence>MLQQSTTDYVASFQAVSAKYLKPIQCEQQCDAVIKWASLFFKEKECFSNALNLSIVDGCDYVLGYVFLKDFKLAIEHAWNRDEQGHFDLTAQLFWKHDTQVEYFELLRLNASNAQLTFENFGGVDHMSLRRSSEYKYLFSR</sequence>
<organism evidence="1 2">
    <name type="scientific">Vibrio cholerae</name>
    <dbReference type="NCBI Taxonomy" id="666"/>
    <lineage>
        <taxon>Bacteria</taxon>
        <taxon>Pseudomonadati</taxon>
        <taxon>Pseudomonadota</taxon>
        <taxon>Gammaproteobacteria</taxon>
        <taxon>Vibrionales</taxon>
        <taxon>Vibrionaceae</taxon>
        <taxon>Vibrio</taxon>
    </lineage>
</organism>
<evidence type="ECO:0000313" key="1">
    <source>
        <dbReference type="EMBL" id="RGP82326.1"/>
    </source>
</evidence>
<name>A0A395TCS8_VIBCL</name>
<dbReference type="Proteomes" id="UP000266701">
    <property type="component" value="Unassembled WGS sequence"/>
</dbReference>
<accession>A0A395TCS8</accession>